<protein>
    <submittedName>
        <fullName evidence="1">Uncharacterized protein</fullName>
    </submittedName>
</protein>
<organism evidence="1 2">
    <name type="scientific">[Mycobacterium] zoologicum</name>
    <dbReference type="NCBI Taxonomy" id="2872311"/>
    <lineage>
        <taxon>Bacteria</taxon>
        <taxon>Bacillati</taxon>
        <taxon>Actinomycetota</taxon>
        <taxon>Actinomycetes</taxon>
        <taxon>Mycobacteriales</taxon>
        <taxon>Mycobacteriaceae</taxon>
        <taxon>Mycolicibacter</taxon>
    </lineage>
</organism>
<sequence length="44" mass="4763">MHADSVTLRRLGGRYPSRAIDDDFHLLRAAAGAGEIEVADDPAR</sequence>
<gene>
    <name evidence="1" type="ORF">KV112_17835</name>
</gene>
<proteinExistence type="predicted"/>
<dbReference type="EMBL" id="JAYJJT010000023">
    <property type="protein sequence ID" value="MEB3051575.1"/>
    <property type="molecule type" value="Genomic_DNA"/>
</dbReference>
<accession>A0ABU5YNE0</accession>
<comment type="caution">
    <text evidence="1">The sequence shown here is derived from an EMBL/GenBank/DDBJ whole genome shotgun (WGS) entry which is preliminary data.</text>
</comment>
<keyword evidence="2" id="KW-1185">Reference proteome</keyword>
<evidence type="ECO:0000313" key="1">
    <source>
        <dbReference type="EMBL" id="MEB3051575.1"/>
    </source>
</evidence>
<name>A0ABU5YNE0_9MYCO</name>
<dbReference type="Proteomes" id="UP001299046">
    <property type="component" value="Unassembled WGS sequence"/>
</dbReference>
<evidence type="ECO:0000313" key="2">
    <source>
        <dbReference type="Proteomes" id="UP001299046"/>
    </source>
</evidence>
<reference evidence="1 2" key="1">
    <citation type="submission" date="2023-12" db="EMBL/GenBank/DDBJ databases">
        <title>Description of new species of Mycobacterium terrae complex isolated from sewage at the Sao Paulo Zoological Park Foundation in Brazil.</title>
        <authorList>
            <person name="Romagnoli C.L."/>
            <person name="Conceicao E.C."/>
            <person name="Machado E."/>
            <person name="Barreto L.B.P.F."/>
            <person name="Sharma A."/>
            <person name="Silva N.M."/>
            <person name="Marques L.E."/>
            <person name="Juliana M.A."/>
            <person name="Lourenco M.C.S."/>
            <person name="Digiampietri L.A."/>
            <person name="Suffys P.N."/>
            <person name="Viana-Niero C."/>
        </authorList>
    </citation>
    <scope>NUCLEOTIDE SEQUENCE [LARGE SCALE GENOMIC DNA]</scope>
    <source>
        <strain evidence="1 2">MYC123</strain>
    </source>
</reference>
<dbReference type="RefSeq" id="WP_255612437.1">
    <property type="nucleotide sequence ID" value="NZ_JAYJJS010000001.1"/>
</dbReference>